<name>A0A381NY44_9ZZZZ</name>
<proteinExistence type="predicted"/>
<organism evidence="1">
    <name type="scientific">marine metagenome</name>
    <dbReference type="NCBI Taxonomy" id="408172"/>
    <lineage>
        <taxon>unclassified sequences</taxon>
        <taxon>metagenomes</taxon>
        <taxon>ecological metagenomes</taxon>
    </lineage>
</organism>
<dbReference type="AlphaFoldDB" id="A0A381NY44"/>
<accession>A0A381NY44</accession>
<evidence type="ECO:0000313" key="1">
    <source>
        <dbReference type="EMBL" id="SUZ59104.1"/>
    </source>
</evidence>
<protein>
    <submittedName>
        <fullName evidence="1">Uncharacterized protein</fullName>
    </submittedName>
</protein>
<dbReference type="EMBL" id="UINC01000663">
    <property type="protein sequence ID" value="SUZ59104.1"/>
    <property type="molecule type" value="Genomic_DNA"/>
</dbReference>
<sequence length="141" mass="16433">MSLVKNCIILILPVFLIGKPLFKDSQLLAMTPNYFSRDHSSPTLLGANIYKTNKGRVFRLDIQADRNRFDEDLIFAFSALSNMGQYTKRPFKKYIVVIHSTQKKQPPKIAVGKVRCSFDCFIRQHTTYQEWKSNCLYFKET</sequence>
<reference evidence="1" key="1">
    <citation type="submission" date="2018-05" db="EMBL/GenBank/DDBJ databases">
        <authorList>
            <person name="Lanie J.A."/>
            <person name="Ng W.-L."/>
            <person name="Kazmierczak K.M."/>
            <person name="Andrzejewski T.M."/>
            <person name="Davidsen T.M."/>
            <person name="Wayne K.J."/>
            <person name="Tettelin H."/>
            <person name="Glass J.I."/>
            <person name="Rusch D."/>
            <person name="Podicherti R."/>
            <person name="Tsui H.-C.T."/>
            <person name="Winkler M.E."/>
        </authorList>
    </citation>
    <scope>NUCLEOTIDE SEQUENCE</scope>
</reference>
<gene>
    <name evidence="1" type="ORF">METZ01_LOCUS11958</name>
</gene>